<feature type="domain" description="Restriction endonuclease type IV Mrr" evidence="1">
    <location>
        <begin position="43"/>
        <end position="121"/>
    </location>
</feature>
<reference evidence="2 3" key="1">
    <citation type="submission" date="2016-11" db="EMBL/GenBank/DDBJ databases">
        <authorList>
            <person name="Jaros S."/>
            <person name="Januszkiewicz K."/>
            <person name="Wedrychowicz H."/>
        </authorList>
    </citation>
    <scope>NUCLEOTIDE SEQUENCE [LARGE SCALE GENOMIC DNA]</scope>
    <source>
        <strain evidence="2 3">DSM 18119</strain>
    </source>
</reference>
<keyword evidence="2" id="KW-0378">Hydrolase</keyword>
<dbReference type="GO" id="GO:0003677">
    <property type="term" value="F:DNA binding"/>
    <property type="evidence" value="ECO:0007669"/>
    <property type="project" value="InterPro"/>
</dbReference>
<protein>
    <submittedName>
        <fullName evidence="2">Restriction endonuclease</fullName>
    </submittedName>
</protein>
<proteinExistence type="predicted"/>
<name>A0A1M4U7X7_9BACT</name>
<dbReference type="SUPFAM" id="SSF52980">
    <property type="entry name" value="Restriction endonuclease-like"/>
    <property type="match status" value="1"/>
</dbReference>
<keyword evidence="2" id="KW-0255">Endonuclease</keyword>
<gene>
    <name evidence="2" type="ORF">SAMN02745131_00554</name>
</gene>
<dbReference type="OrthoDB" id="744987at2"/>
<dbReference type="InterPro" id="IPR011335">
    <property type="entry name" value="Restrct_endonuc-II-like"/>
</dbReference>
<dbReference type="InterPro" id="IPR007560">
    <property type="entry name" value="Restrct_endonuc_IV_Mrr"/>
</dbReference>
<sequence>MKKSKKNNGRYYEETIHRIYNWLAPKSDVRINDKIFGKDTGIERQIDVSVRDKIAGHEILMIIQVKDHVIPADVKIVGEFSSVIKDVGAQKGILICKSGFTKAAITQAKNLKIDLLSAHEVISDNIIVNHKFPTVLESIDVDFEFRIDIKEIGKGEDDKVKLSEEMLRTFLALPLITKNLEKKTLLKQFFQQWDVNKGCTDKEKYSFSFEGGVLEYDQKRYELSDFELSFTLKRIFGLRFIPLFEFKLLKNYITGNDETVLTASPLLKGETWEKIENPNLLEFNTPSAHLELFNFGLNIFPRLHIWKTLKMSEKRNFNLKLISK</sequence>
<dbReference type="EMBL" id="FQUU01000002">
    <property type="protein sequence ID" value="SHE52764.1"/>
    <property type="molecule type" value="Genomic_DNA"/>
</dbReference>
<keyword evidence="3" id="KW-1185">Reference proteome</keyword>
<evidence type="ECO:0000313" key="3">
    <source>
        <dbReference type="Proteomes" id="UP000184048"/>
    </source>
</evidence>
<dbReference type="Pfam" id="PF04471">
    <property type="entry name" value="Mrr_cat"/>
    <property type="match status" value="1"/>
</dbReference>
<dbReference type="InterPro" id="IPR011856">
    <property type="entry name" value="tRNA_endonuc-like_dom_sf"/>
</dbReference>
<evidence type="ECO:0000259" key="1">
    <source>
        <dbReference type="Pfam" id="PF04471"/>
    </source>
</evidence>
<dbReference type="GO" id="GO:0004519">
    <property type="term" value="F:endonuclease activity"/>
    <property type="evidence" value="ECO:0007669"/>
    <property type="project" value="UniProtKB-KW"/>
</dbReference>
<accession>A0A1M4U7X7</accession>
<keyword evidence="2" id="KW-0540">Nuclease</keyword>
<dbReference type="STRING" id="1121884.SAMN02745131_00554"/>
<dbReference type="RefSeq" id="WP_072833716.1">
    <property type="nucleotide sequence ID" value="NZ_FQUU01000002.1"/>
</dbReference>
<dbReference type="AlphaFoldDB" id="A0A1M4U7X7"/>
<dbReference type="Gene3D" id="3.40.1350.10">
    <property type="match status" value="1"/>
</dbReference>
<dbReference type="Proteomes" id="UP000184048">
    <property type="component" value="Unassembled WGS sequence"/>
</dbReference>
<evidence type="ECO:0000313" key="2">
    <source>
        <dbReference type="EMBL" id="SHE52764.1"/>
    </source>
</evidence>
<dbReference type="GO" id="GO:0009307">
    <property type="term" value="P:DNA restriction-modification system"/>
    <property type="evidence" value="ECO:0007669"/>
    <property type="project" value="InterPro"/>
</dbReference>
<organism evidence="2 3">
    <name type="scientific">Flavisolibacter ginsengisoli DSM 18119</name>
    <dbReference type="NCBI Taxonomy" id="1121884"/>
    <lineage>
        <taxon>Bacteria</taxon>
        <taxon>Pseudomonadati</taxon>
        <taxon>Bacteroidota</taxon>
        <taxon>Chitinophagia</taxon>
        <taxon>Chitinophagales</taxon>
        <taxon>Chitinophagaceae</taxon>
        <taxon>Flavisolibacter</taxon>
    </lineage>
</organism>